<dbReference type="GO" id="GO:0044611">
    <property type="term" value="C:nuclear pore inner ring"/>
    <property type="evidence" value="ECO:0007669"/>
    <property type="project" value="TreeGrafter"/>
</dbReference>
<dbReference type="Gene3D" id="1.25.40.450">
    <property type="entry name" value="Nucleoporin, helical domain, N-terminal subdomain"/>
    <property type="match status" value="1"/>
</dbReference>
<evidence type="ECO:0000256" key="1">
    <source>
        <dbReference type="ARBA" id="ARBA00004123"/>
    </source>
</evidence>
<dbReference type="Pfam" id="PF08801">
    <property type="entry name" value="Nucleoporin_N"/>
    <property type="match status" value="1"/>
</dbReference>
<comment type="caution">
    <text evidence="7">The sequence shown here is derived from an EMBL/GenBank/DDBJ whole genome shotgun (WGS) entry which is preliminary data.</text>
</comment>
<dbReference type="EMBL" id="JANBPU010000006">
    <property type="protein sequence ID" value="KAJ1921195.1"/>
    <property type="molecule type" value="Genomic_DNA"/>
</dbReference>
<feature type="domain" description="Nucleoporin Nup133/Nup155-like C-terminal" evidence="5">
    <location>
        <begin position="589"/>
        <end position="1246"/>
    </location>
</feature>
<dbReference type="Gene3D" id="1.25.40.440">
    <property type="entry name" value="Nucleoporin, helical domain, central subdomain"/>
    <property type="match status" value="1"/>
</dbReference>
<dbReference type="InterPro" id="IPR004870">
    <property type="entry name" value="Nucleoporin_Nup155"/>
</dbReference>
<evidence type="ECO:0000256" key="3">
    <source>
        <dbReference type="ARBA" id="ARBA00022448"/>
    </source>
</evidence>
<dbReference type="InterPro" id="IPR007187">
    <property type="entry name" value="Nucleoporin_Nup133/Nup155_C"/>
</dbReference>
<keyword evidence="4" id="KW-0539">Nucleus</keyword>
<comment type="subcellular location">
    <subcellularLocation>
        <location evidence="1">Nucleus</location>
    </subcellularLocation>
</comment>
<sequence length="1284" mass="143532">MTIPASMNSSDSKTTSLDKAAELVAENIRSEEKFPLVSDLLHTSSSAEYRVPASHGWNVIELQKSIPLPDALFEQYDLLQCRCFMGFFPEIKRAWITVDHRLFLWNYSEGNDFYSFEDQEQVIVSVALAKPKPGVFVDDIQYVMAVATPLEVLLLGVSVEKNLTTAAGDITLYATHMSVPADNVAMTAMVGTSEGRIFMAGNDGHLYEFQYQSEDGWLSKRCKKVNLTLTTISYFIPTFFVRSNDDPVVSLVVDNERKTLYMLTQKSSIEIIYLGPKGNEFFRVFRHNNIATAASMICPSFTEGSSPDFRIVSIHVVPRSESRILHLVAITSGGTRLYFSAIKRNMRYYEGTTAIPARHSIPETLDLVHVRLPEQQGYQSQNQQLGSYPTGNIAKLPNFIHTACYSNGVTIMANAQNDEHDSIIGTAPDCGYILKQLSSMTRATLTELSSTTLINGKTWAIAEIDSSNEKHFNDLDTVSCSSPRIFAVLTNSGVNILSKRRPVDLLLYILSNSTPQGGELQEFISIYGQAQTCAMCLTILCADTFDQRMLSVQAVASAVTVLFEFGGAPSINERAQFGSSETTPSVKYSGRHDGLVLYMSRILMTIWNKSPLVLFKEGLDVPLLKVQQSIRSLSEIQSSLSRLRKVIDENPRFIPEQLGENAVFSPNFKSPKDSSGVVHNTSEAWQAEASSLALIYDLLIQSIEAISFLCLLSDFGITKASTKMSEGNKEGATKLTFEQIICTEAGRKVCKDLIMNVINMQLDQNMSVESISDILGQRCSSFFSDTDVTFYKGLECIKQAKESDEASNSSILLQESLKLFKSICGVLTIEKIDDIVQDYLDLKYEDGALSLVLLSALQGDPADSAMAFWKEGMPENDVRKPVFDRRAACYCCAFGILEQFNFGKSSSKRPKELFSQCLASNDQLFHFMLYDWLLQNGNGNCLFQVESPLVQEFLMFEPHTKEKWNILWKYYIHNNDYMNAAIVQKELADMANNGDKLKDRLEYLSLAISNAKSAIHYQNNAHSQQLLSDLDEKLEVCLIQMEIYNMTDKITSKEVVDSLDSKLYNVTELYNDFAIPLELPTVMLMIFKVSNHDDPELVKNIWEAITCNALNESDGSSHLLPISVKIGEVGTKLYPSESVFPIKYIIELALTYTLEFSNEYQPGYISQAILQAKAPHKSIFSVLDGMIDQNYKEKNAQELRILVIEIISLLESWLSSLSITSDPSFDGNGFPAVIVDDAISKYITAVNVMNTQGLTGRHDTPNIASMSNLVQELQSIQLRIRRSF</sequence>
<gene>
    <name evidence="7" type="ORF">H4219_000794</name>
</gene>
<dbReference type="GO" id="GO:0036228">
    <property type="term" value="P:protein localization to nuclear inner membrane"/>
    <property type="evidence" value="ECO:0007669"/>
    <property type="project" value="TreeGrafter"/>
</dbReference>
<dbReference type="PANTHER" id="PTHR10350">
    <property type="entry name" value="NUCLEAR PORE COMPLEX PROTEIN NUP155"/>
    <property type="match status" value="1"/>
</dbReference>
<dbReference type="GO" id="GO:0006405">
    <property type="term" value="P:RNA export from nucleus"/>
    <property type="evidence" value="ECO:0007669"/>
    <property type="project" value="TreeGrafter"/>
</dbReference>
<organism evidence="7 8">
    <name type="scientific">Mycoemilia scoparia</name>
    <dbReference type="NCBI Taxonomy" id="417184"/>
    <lineage>
        <taxon>Eukaryota</taxon>
        <taxon>Fungi</taxon>
        <taxon>Fungi incertae sedis</taxon>
        <taxon>Zoopagomycota</taxon>
        <taxon>Kickxellomycotina</taxon>
        <taxon>Kickxellomycetes</taxon>
        <taxon>Kickxellales</taxon>
        <taxon>Kickxellaceae</taxon>
        <taxon>Mycoemilia</taxon>
    </lineage>
</organism>
<dbReference type="GO" id="GO:0000972">
    <property type="term" value="P:transcription-dependent tethering of RNA polymerase II gene DNA at nuclear periphery"/>
    <property type="evidence" value="ECO:0007669"/>
    <property type="project" value="TreeGrafter"/>
</dbReference>
<reference evidence="7" key="1">
    <citation type="submission" date="2022-07" db="EMBL/GenBank/DDBJ databases">
        <title>Phylogenomic reconstructions and comparative analyses of Kickxellomycotina fungi.</title>
        <authorList>
            <person name="Reynolds N.K."/>
            <person name="Stajich J.E."/>
            <person name="Barry K."/>
            <person name="Grigoriev I.V."/>
            <person name="Crous P."/>
            <person name="Smith M.E."/>
        </authorList>
    </citation>
    <scope>NUCLEOTIDE SEQUENCE</scope>
    <source>
        <strain evidence="7">NBRC 100468</strain>
    </source>
</reference>
<dbReference type="InterPro" id="IPR042537">
    <property type="entry name" value="Nucleoporin_Nup155_C_2"/>
</dbReference>
<dbReference type="InterPro" id="IPR042533">
    <property type="entry name" value="Nucleoporin_Nup155_C_1"/>
</dbReference>
<evidence type="ECO:0000259" key="6">
    <source>
        <dbReference type="Pfam" id="PF08801"/>
    </source>
</evidence>
<accession>A0A9W8DR47</accession>
<evidence type="ECO:0000256" key="4">
    <source>
        <dbReference type="ARBA" id="ARBA00023242"/>
    </source>
</evidence>
<evidence type="ECO:0000256" key="2">
    <source>
        <dbReference type="ARBA" id="ARBA00007373"/>
    </source>
</evidence>
<evidence type="ECO:0008006" key="9">
    <source>
        <dbReference type="Google" id="ProtNLM"/>
    </source>
</evidence>
<evidence type="ECO:0000313" key="7">
    <source>
        <dbReference type="EMBL" id="KAJ1921195.1"/>
    </source>
</evidence>
<keyword evidence="8" id="KW-1185">Reference proteome</keyword>
<dbReference type="Pfam" id="PF03177">
    <property type="entry name" value="Nucleoporin_C"/>
    <property type="match status" value="1"/>
</dbReference>
<evidence type="ECO:0000259" key="5">
    <source>
        <dbReference type="Pfam" id="PF03177"/>
    </source>
</evidence>
<feature type="domain" description="Nucleoporin Nup133/Nup155-like N-terminal" evidence="6">
    <location>
        <begin position="63"/>
        <end position="494"/>
    </location>
</feature>
<name>A0A9W8DR47_9FUNG</name>
<evidence type="ECO:0000313" key="8">
    <source>
        <dbReference type="Proteomes" id="UP001150538"/>
    </source>
</evidence>
<comment type="similarity">
    <text evidence="2">Belongs to the non-repetitive/WGA-negative nucleoporin family.</text>
</comment>
<keyword evidence="3" id="KW-0813">Transport</keyword>
<dbReference type="InterPro" id="IPR014908">
    <property type="entry name" value="Nucleoporin_Nup133/Nup155_N"/>
</dbReference>
<dbReference type="OrthoDB" id="338970at2759"/>
<protein>
    <recommendedName>
        <fullName evidence="9">Nucleoporin Nup133/Nup155-like N-terminal domain-containing protein</fullName>
    </recommendedName>
</protein>
<dbReference type="PANTHER" id="PTHR10350:SF6">
    <property type="entry name" value="NUCLEAR PORE COMPLEX PROTEIN NUP155"/>
    <property type="match status" value="1"/>
</dbReference>
<dbReference type="Gene3D" id="1.20.58.1780">
    <property type="match status" value="1"/>
</dbReference>
<dbReference type="Gene3D" id="1.20.120.1880">
    <property type="entry name" value="Nucleoporin, helical C-terminal domain"/>
    <property type="match status" value="1"/>
</dbReference>
<dbReference type="GO" id="GO:0017056">
    <property type="term" value="F:structural constituent of nuclear pore"/>
    <property type="evidence" value="ECO:0007669"/>
    <property type="project" value="InterPro"/>
</dbReference>
<dbReference type="GO" id="GO:0006606">
    <property type="term" value="P:protein import into nucleus"/>
    <property type="evidence" value="ECO:0007669"/>
    <property type="project" value="TreeGrafter"/>
</dbReference>
<dbReference type="Proteomes" id="UP001150538">
    <property type="component" value="Unassembled WGS sequence"/>
</dbReference>
<proteinExistence type="inferred from homology"/>
<dbReference type="InterPro" id="IPR042538">
    <property type="entry name" value="Nucleoporin_Nup155_C_3"/>
</dbReference>